<dbReference type="Proteomes" id="UP000184423">
    <property type="component" value="Unassembled WGS sequence"/>
</dbReference>
<dbReference type="PANTHER" id="PTHR30146:SF148">
    <property type="entry name" value="HTH-TYPE TRANSCRIPTIONAL REPRESSOR PURR-RELATED"/>
    <property type="match status" value="1"/>
</dbReference>
<dbReference type="InterPro" id="IPR010982">
    <property type="entry name" value="Lambda_DNA-bd_dom_sf"/>
</dbReference>
<evidence type="ECO:0000259" key="5">
    <source>
        <dbReference type="PROSITE" id="PS50932"/>
    </source>
</evidence>
<evidence type="ECO:0000256" key="3">
    <source>
        <dbReference type="ARBA" id="ARBA00023125"/>
    </source>
</evidence>
<evidence type="ECO:0000256" key="1">
    <source>
        <dbReference type="ARBA" id="ARBA00022491"/>
    </source>
</evidence>
<dbReference type="AlphaFoldDB" id="A0A1M5A1A5"/>
<protein>
    <submittedName>
        <fullName evidence="6">Transcriptional regulator, LacI family</fullName>
    </submittedName>
</protein>
<dbReference type="GO" id="GO:0000976">
    <property type="term" value="F:transcription cis-regulatory region binding"/>
    <property type="evidence" value="ECO:0007669"/>
    <property type="project" value="TreeGrafter"/>
</dbReference>
<feature type="domain" description="HTH lacI-type" evidence="5">
    <location>
        <begin position="3"/>
        <end position="58"/>
    </location>
</feature>
<gene>
    <name evidence="6" type="ORF">SAMN02746091_02059</name>
</gene>
<dbReference type="EMBL" id="FQVG01000045">
    <property type="protein sequence ID" value="SHF23622.1"/>
    <property type="molecule type" value="Genomic_DNA"/>
</dbReference>
<sequence>MRATIKDIAKKANVSITTVSLVLNKKDSNISDETRNKIMKVVDELNYTPNKIAKGLITKKTNTFGLIIPDIANPFFPEIVRGVEDVANNNGYNLILCNTDDNPKKEEKYTKILIEKCVDGIIFISTSKSKDNNIKLLKKYNVPYVVLDRDVDNPDSPYIHTDDEKGMYEVVKFLIKNGHKKIAYISGPKENTTSQKRKNGYIKALKEMGIPIKNTIIREGNYKIDGGQYCIKSLLDSKEEFSAVACANDLMAIGAMEALKSRGILIPDDISLTGYDDIYISKITTPKLTTVEQPKYELGRISTETLLKIIYGIKVHPIEIKLEPKLIVRDSVAVKR</sequence>
<dbReference type="CDD" id="cd06267">
    <property type="entry name" value="PBP1_LacI_sugar_binding-like"/>
    <property type="match status" value="1"/>
</dbReference>
<dbReference type="InterPro" id="IPR028082">
    <property type="entry name" value="Peripla_BP_I"/>
</dbReference>
<dbReference type="PROSITE" id="PS50932">
    <property type="entry name" value="HTH_LACI_2"/>
    <property type="match status" value="1"/>
</dbReference>
<dbReference type="PROSITE" id="PS00356">
    <property type="entry name" value="HTH_LACI_1"/>
    <property type="match status" value="1"/>
</dbReference>
<reference evidence="7" key="1">
    <citation type="submission" date="2016-11" db="EMBL/GenBank/DDBJ databases">
        <authorList>
            <person name="Varghese N."/>
            <person name="Submissions S."/>
        </authorList>
    </citation>
    <scope>NUCLEOTIDE SEQUENCE [LARGE SCALE GENOMIC DNA]</scope>
    <source>
        <strain evidence="7">DSM 10124</strain>
    </source>
</reference>
<dbReference type="Pfam" id="PF00532">
    <property type="entry name" value="Peripla_BP_1"/>
    <property type="match status" value="1"/>
</dbReference>
<dbReference type="SMART" id="SM00354">
    <property type="entry name" value="HTH_LACI"/>
    <property type="match status" value="1"/>
</dbReference>
<evidence type="ECO:0000313" key="6">
    <source>
        <dbReference type="EMBL" id="SHF23622.1"/>
    </source>
</evidence>
<keyword evidence="7" id="KW-1185">Reference proteome</keyword>
<keyword evidence="4" id="KW-0804">Transcription</keyword>
<evidence type="ECO:0000313" key="7">
    <source>
        <dbReference type="Proteomes" id="UP000184423"/>
    </source>
</evidence>
<dbReference type="SUPFAM" id="SSF47413">
    <property type="entry name" value="lambda repressor-like DNA-binding domains"/>
    <property type="match status" value="1"/>
</dbReference>
<dbReference type="Gene3D" id="1.10.260.40">
    <property type="entry name" value="lambda repressor-like DNA-binding domains"/>
    <property type="match status" value="1"/>
</dbReference>
<dbReference type="PANTHER" id="PTHR30146">
    <property type="entry name" value="LACI-RELATED TRANSCRIPTIONAL REPRESSOR"/>
    <property type="match status" value="1"/>
</dbReference>
<keyword evidence="2" id="KW-0805">Transcription regulation</keyword>
<proteinExistence type="predicted"/>
<accession>A0A1M5A1A5</accession>
<dbReference type="CDD" id="cd01392">
    <property type="entry name" value="HTH_LacI"/>
    <property type="match status" value="1"/>
</dbReference>
<dbReference type="InterPro" id="IPR000843">
    <property type="entry name" value="HTH_LacI"/>
</dbReference>
<evidence type="ECO:0000256" key="2">
    <source>
        <dbReference type="ARBA" id="ARBA00023015"/>
    </source>
</evidence>
<dbReference type="InterPro" id="IPR001761">
    <property type="entry name" value="Peripla_BP/Lac1_sug-bd_dom"/>
</dbReference>
<dbReference type="PRINTS" id="PR00036">
    <property type="entry name" value="HTHLACI"/>
</dbReference>
<organism evidence="6 7">
    <name type="scientific">Caloramator proteoclasticus DSM 10124</name>
    <dbReference type="NCBI Taxonomy" id="1121262"/>
    <lineage>
        <taxon>Bacteria</taxon>
        <taxon>Bacillati</taxon>
        <taxon>Bacillota</taxon>
        <taxon>Clostridia</taxon>
        <taxon>Eubacteriales</taxon>
        <taxon>Clostridiaceae</taxon>
        <taxon>Caloramator</taxon>
    </lineage>
</organism>
<dbReference type="RefSeq" id="WP_073249506.1">
    <property type="nucleotide sequence ID" value="NZ_FQVG01000045.1"/>
</dbReference>
<name>A0A1M5A1A5_9CLOT</name>
<evidence type="ECO:0000256" key="4">
    <source>
        <dbReference type="ARBA" id="ARBA00023163"/>
    </source>
</evidence>
<dbReference type="Gene3D" id="3.40.50.2300">
    <property type="match status" value="2"/>
</dbReference>
<dbReference type="GO" id="GO:0003700">
    <property type="term" value="F:DNA-binding transcription factor activity"/>
    <property type="evidence" value="ECO:0007669"/>
    <property type="project" value="TreeGrafter"/>
</dbReference>
<dbReference type="Pfam" id="PF00356">
    <property type="entry name" value="LacI"/>
    <property type="match status" value="1"/>
</dbReference>
<dbReference type="SUPFAM" id="SSF53822">
    <property type="entry name" value="Periplasmic binding protein-like I"/>
    <property type="match status" value="1"/>
</dbReference>
<keyword evidence="3" id="KW-0238">DNA-binding</keyword>
<keyword evidence="1" id="KW-0678">Repressor</keyword>